<evidence type="ECO:0000313" key="3">
    <source>
        <dbReference type="Proteomes" id="UP001221142"/>
    </source>
</evidence>
<reference evidence="2" key="1">
    <citation type="submission" date="2023-03" db="EMBL/GenBank/DDBJ databases">
        <title>Massive genome expansion in bonnet fungi (Mycena s.s.) driven by repeated elements and novel gene families across ecological guilds.</title>
        <authorList>
            <consortium name="Lawrence Berkeley National Laboratory"/>
            <person name="Harder C.B."/>
            <person name="Miyauchi S."/>
            <person name="Viragh M."/>
            <person name="Kuo A."/>
            <person name="Thoen E."/>
            <person name="Andreopoulos B."/>
            <person name="Lu D."/>
            <person name="Skrede I."/>
            <person name="Drula E."/>
            <person name="Henrissat B."/>
            <person name="Morin E."/>
            <person name="Kohler A."/>
            <person name="Barry K."/>
            <person name="LaButti K."/>
            <person name="Morin E."/>
            <person name="Salamov A."/>
            <person name="Lipzen A."/>
            <person name="Mereny Z."/>
            <person name="Hegedus B."/>
            <person name="Baldrian P."/>
            <person name="Stursova M."/>
            <person name="Weitz H."/>
            <person name="Taylor A."/>
            <person name="Grigoriev I.V."/>
            <person name="Nagy L.G."/>
            <person name="Martin F."/>
            <person name="Kauserud H."/>
        </authorList>
    </citation>
    <scope>NUCLEOTIDE SEQUENCE</scope>
    <source>
        <strain evidence="2">9284</strain>
    </source>
</reference>
<dbReference type="EMBL" id="JARKIF010000005">
    <property type="protein sequence ID" value="KAJ7638930.1"/>
    <property type="molecule type" value="Genomic_DNA"/>
</dbReference>
<organism evidence="2 3">
    <name type="scientific">Roridomyces roridus</name>
    <dbReference type="NCBI Taxonomy" id="1738132"/>
    <lineage>
        <taxon>Eukaryota</taxon>
        <taxon>Fungi</taxon>
        <taxon>Dikarya</taxon>
        <taxon>Basidiomycota</taxon>
        <taxon>Agaricomycotina</taxon>
        <taxon>Agaricomycetes</taxon>
        <taxon>Agaricomycetidae</taxon>
        <taxon>Agaricales</taxon>
        <taxon>Marasmiineae</taxon>
        <taxon>Mycenaceae</taxon>
        <taxon>Roridomyces</taxon>
    </lineage>
</organism>
<gene>
    <name evidence="2" type="ORF">FB45DRAFT_904289</name>
</gene>
<dbReference type="CDD" id="cd19481">
    <property type="entry name" value="RecA-like_protease"/>
    <property type="match status" value="1"/>
</dbReference>
<dbReference type="PANTHER" id="PTHR23077:SF132">
    <property type="entry name" value="ATP-DEPENDENT ZN PROTEASE"/>
    <property type="match status" value="1"/>
</dbReference>
<keyword evidence="2" id="KW-0378">Hydrolase</keyword>
<dbReference type="PANTHER" id="PTHR23077">
    <property type="entry name" value="AAA-FAMILY ATPASE"/>
    <property type="match status" value="1"/>
</dbReference>
<dbReference type="Proteomes" id="UP001221142">
    <property type="component" value="Unassembled WGS sequence"/>
</dbReference>
<proteinExistence type="predicted"/>
<dbReference type="InterPro" id="IPR003593">
    <property type="entry name" value="AAA+_ATPase"/>
</dbReference>
<dbReference type="GO" id="GO:0016887">
    <property type="term" value="F:ATP hydrolysis activity"/>
    <property type="evidence" value="ECO:0007669"/>
    <property type="project" value="InterPro"/>
</dbReference>
<dbReference type="GO" id="GO:0005634">
    <property type="term" value="C:nucleus"/>
    <property type="evidence" value="ECO:0007669"/>
    <property type="project" value="TreeGrafter"/>
</dbReference>
<dbReference type="SMART" id="SM00382">
    <property type="entry name" value="AAA"/>
    <property type="match status" value="1"/>
</dbReference>
<dbReference type="GO" id="GO:0003723">
    <property type="term" value="F:RNA binding"/>
    <property type="evidence" value="ECO:0007669"/>
    <property type="project" value="TreeGrafter"/>
</dbReference>
<protein>
    <submittedName>
        <fullName evidence="2">P-loop containing nucleoside triphosphate hydrolase protein</fullName>
    </submittedName>
</protein>
<dbReference type="SUPFAM" id="SSF52540">
    <property type="entry name" value="P-loop containing nucleoside triphosphate hydrolases"/>
    <property type="match status" value="1"/>
</dbReference>
<accession>A0AAD7C4S2</accession>
<dbReference type="Pfam" id="PF00004">
    <property type="entry name" value="AAA"/>
    <property type="match status" value="1"/>
</dbReference>
<dbReference type="GO" id="GO:1990275">
    <property type="term" value="F:preribosome binding"/>
    <property type="evidence" value="ECO:0007669"/>
    <property type="project" value="TreeGrafter"/>
</dbReference>
<keyword evidence="3" id="KW-1185">Reference proteome</keyword>
<dbReference type="InterPro" id="IPR027417">
    <property type="entry name" value="P-loop_NTPase"/>
</dbReference>
<dbReference type="InterPro" id="IPR003959">
    <property type="entry name" value="ATPase_AAA_core"/>
</dbReference>
<name>A0AAD7C4S2_9AGAR</name>
<evidence type="ECO:0000259" key="1">
    <source>
        <dbReference type="SMART" id="SM00382"/>
    </source>
</evidence>
<dbReference type="GO" id="GO:0042254">
    <property type="term" value="P:ribosome biogenesis"/>
    <property type="evidence" value="ECO:0007669"/>
    <property type="project" value="TreeGrafter"/>
</dbReference>
<comment type="caution">
    <text evidence="2">The sequence shown here is derived from an EMBL/GenBank/DDBJ whole genome shotgun (WGS) entry which is preliminary data.</text>
</comment>
<dbReference type="InterPro" id="IPR050168">
    <property type="entry name" value="AAA_ATPase_domain"/>
</dbReference>
<evidence type="ECO:0000313" key="2">
    <source>
        <dbReference type="EMBL" id="KAJ7638930.1"/>
    </source>
</evidence>
<dbReference type="Gene3D" id="3.40.50.300">
    <property type="entry name" value="P-loop containing nucleotide triphosphate hydrolases"/>
    <property type="match status" value="1"/>
</dbReference>
<sequence>MSFLEEDFENVWAGGDNEFHRAWSEQASAKHAAPSLAAANALRKIYPKHSLVMTPQDVRRHPDVLSAPMPDAPLLTTTRVALVSRVGGTVAGALVDSVEFGAFNAAWDKHDFIVFTLTWVLGFGTYVMHFVLHEGPKEPARALVLATGVYDQTLHEEIWVFNQGFWTKDHSLWLDVQSADWKDVILTNEFKTALKKDIYGFFKSEPIYKELAIPWKRGIIMHGPPGNGKTISIKVIMKTCDALGFAPLYVKSFQSYKGEEGAMQDVFTKARQLSPCVMVLEDLDALITDRNRSFFLNQLDGLQGNDGLLVIGTTNHFERLDPGLSSRPSRFDRKYLFDDPDRDARLLYCKYWQDKLQNNKEIDYPDALVEEVADMTDRFSFAYLKEAFVSCLVTLAGWEGDDKPAFSDALKKQIKTLRKQLDKSVEAKRDYKPLFDTLSAASPSTVVSSPPLTSPGDRNIRALLDRLASEPSNVEALAQQLDAWLKLKGQTPPGESSVWHVEHTQYTGQAHLF</sequence>
<dbReference type="GO" id="GO:0005524">
    <property type="term" value="F:ATP binding"/>
    <property type="evidence" value="ECO:0007669"/>
    <property type="project" value="InterPro"/>
</dbReference>
<dbReference type="AlphaFoldDB" id="A0AAD7C4S2"/>
<feature type="domain" description="AAA+ ATPase" evidence="1">
    <location>
        <begin position="215"/>
        <end position="341"/>
    </location>
</feature>